<name>A0ABV0RW17_9TELE</name>
<dbReference type="Pfam" id="PF09058">
    <property type="entry name" value="L27_1"/>
    <property type="match status" value="1"/>
</dbReference>
<keyword evidence="4" id="KW-1185">Reference proteome</keyword>
<feature type="compositionally biased region" description="Basic and acidic residues" evidence="1">
    <location>
        <begin position="36"/>
        <end position="53"/>
    </location>
</feature>
<organism evidence="3 4">
    <name type="scientific">Xenoophorus captivus</name>
    <dbReference type="NCBI Taxonomy" id="1517983"/>
    <lineage>
        <taxon>Eukaryota</taxon>
        <taxon>Metazoa</taxon>
        <taxon>Chordata</taxon>
        <taxon>Craniata</taxon>
        <taxon>Vertebrata</taxon>
        <taxon>Euteleostomi</taxon>
        <taxon>Actinopterygii</taxon>
        <taxon>Neopterygii</taxon>
        <taxon>Teleostei</taxon>
        <taxon>Neoteleostei</taxon>
        <taxon>Acanthomorphata</taxon>
        <taxon>Ovalentaria</taxon>
        <taxon>Atherinomorphae</taxon>
        <taxon>Cyprinodontiformes</taxon>
        <taxon>Goodeidae</taxon>
        <taxon>Xenoophorus</taxon>
    </lineage>
</organism>
<dbReference type="SUPFAM" id="SSF101288">
    <property type="entry name" value="L27 domain"/>
    <property type="match status" value="1"/>
</dbReference>
<evidence type="ECO:0000259" key="2">
    <source>
        <dbReference type="Pfam" id="PF09058"/>
    </source>
</evidence>
<evidence type="ECO:0000313" key="3">
    <source>
        <dbReference type="EMBL" id="MEQ2212379.1"/>
    </source>
</evidence>
<dbReference type="InterPro" id="IPR015143">
    <property type="entry name" value="L27_1"/>
</dbReference>
<comment type="caution">
    <text evidence="3">The sequence shown here is derived from an EMBL/GenBank/DDBJ whole genome shotgun (WGS) entry which is preliminary data.</text>
</comment>
<feature type="compositionally biased region" description="Low complexity" evidence="1">
    <location>
        <begin position="54"/>
        <end position="65"/>
    </location>
</feature>
<dbReference type="EMBL" id="JAHRIN010059710">
    <property type="protein sequence ID" value="MEQ2212379.1"/>
    <property type="molecule type" value="Genomic_DNA"/>
</dbReference>
<reference evidence="3 4" key="1">
    <citation type="submission" date="2021-06" db="EMBL/GenBank/DDBJ databases">
        <authorList>
            <person name="Palmer J.M."/>
        </authorList>
    </citation>
    <scope>NUCLEOTIDE SEQUENCE [LARGE SCALE GENOMIC DNA]</scope>
    <source>
        <strain evidence="3 4">XC_2019</strain>
        <tissue evidence="3">Muscle</tissue>
    </source>
</reference>
<evidence type="ECO:0000313" key="4">
    <source>
        <dbReference type="Proteomes" id="UP001434883"/>
    </source>
</evidence>
<sequence>MQLSGCGFQGYKVCGPVRDQAIPTLLPAGCRFSGQPERRSPAKGASEARKCSSESRSPPRSSPPSGILVSCVVQDRFGSGCICWTGQEVCSVNLSPTPVWEVVPVELASRCEVNHQDSEHLALRSYRPTGPVLTRAQLSVSNVFKSVFYAQRALLLLEEYRNKLNHTEDRQLRRSIQRVIDIFQSNLFQALIGNPDLGISAVFQLFTGPRVYRTGSVPVGFVCNDLIQHGWMRLDLLKLFAVMSAAVCSKAQV</sequence>
<dbReference type="Gene3D" id="1.10.287.470">
    <property type="entry name" value="Helix hairpin bin"/>
    <property type="match status" value="1"/>
</dbReference>
<feature type="domain" description="L27-1" evidence="2">
    <location>
        <begin position="150"/>
        <end position="192"/>
    </location>
</feature>
<protein>
    <recommendedName>
        <fullName evidence="2">L27-1 domain-containing protein</fullName>
    </recommendedName>
</protein>
<feature type="region of interest" description="Disordered" evidence="1">
    <location>
        <begin position="34"/>
        <end position="65"/>
    </location>
</feature>
<accession>A0ABV0RW17</accession>
<proteinExistence type="predicted"/>
<gene>
    <name evidence="3" type="ORF">XENOCAPTIV_029916</name>
</gene>
<dbReference type="Proteomes" id="UP001434883">
    <property type="component" value="Unassembled WGS sequence"/>
</dbReference>
<evidence type="ECO:0000256" key="1">
    <source>
        <dbReference type="SAM" id="MobiDB-lite"/>
    </source>
</evidence>
<dbReference type="InterPro" id="IPR036892">
    <property type="entry name" value="L27_dom_sf"/>
</dbReference>